<protein>
    <submittedName>
        <fullName evidence="2">DNA-binding CsgD family transcriptional regulator</fullName>
    </submittedName>
</protein>
<organism evidence="2 3">
    <name type="scientific">Roseinatronobacter thiooxidans</name>
    <dbReference type="NCBI Taxonomy" id="121821"/>
    <lineage>
        <taxon>Bacteria</taxon>
        <taxon>Pseudomonadati</taxon>
        <taxon>Pseudomonadota</taxon>
        <taxon>Alphaproteobacteria</taxon>
        <taxon>Rhodobacterales</taxon>
        <taxon>Paracoccaceae</taxon>
        <taxon>Roseinatronobacter</taxon>
    </lineage>
</organism>
<dbReference type="Proteomes" id="UP000249364">
    <property type="component" value="Unassembled WGS sequence"/>
</dbReference>
<dbReference type="InterPro" id="IPR016032">
    <property type="entry name" value="Sig_transdc_resp-reg_C-effctor"/>
</dbReference>
<dbReference type="OrthoDB" id="5497412at2"/>
<keyword evidence="3" id="KW-1185">Reference proteome</keyword>
<evidence type="ECO:0000313" key="3">
    <source>
        <dbReference type="Proteomes" id="UP000249364"/>
    </source>
</evidence>
<dbReference type="InterPro" id="IPR000792">
    <property type="entry name" value="Tscrpt_reg_LuxR_C"/>
</dbReference>
<comment type="caution">
    <text evidence="2">The sequence shown here is derived from an EMBL/GenBank/DDBJ whole genome shotgun (WGS) entry which is preliminary data.</text>
</comment>
<dbReference type="RefSeq" id="WP_071471087.1">
    <property type="nucleotide sequence ID" value="NZ_MEHT01000046.1"/>
</dbReference>
<name>A0A2W7QD91_9RHOB</name>
<evidence type="ECO:0000259" key="1">
    <source>
        <dbReference type="SMART" id="SM00421"/>
    </source>
</evidence>
<reference evidence="2 3" key="1">
    <citation type="submission" date="2018-06" db="EMBL/GenBank/DDBJ databases">
        <title>Genomic Encyclopedia of Archaeal and Bacterial Type Strains, Phase II (KMG-II): from individual species to whole genera.</title>
        <authorList>
            <person name="Goeker M."/>
        </authorList>
    </citation>
    <scope>NUCLEOTIDE SEQUENCE [LARGE SCALE GENOMIC DNA]</scope>
    <source>
        <strain evidence="2 3">DSM 13087</strain>
    </source>
</reference>
<dbReference type="STRING" id="121821.GCA_001870675_03324"/>
<keyword evidence="2" id="KW-0238">DNA-binding</keyword>
<dbReference type="GO" id="GO:0006355">
    <property type="term" value="P:regulation of DNA-templated transcription"/>
    <property type="evidence" value="ECO:0007669"/>
    <property type="project" value="InterPro"/>
</dbReference>
<dbReference type="EMBL" id="QKZQ01000010">
    <property type="protein sequence ID" value="PZX42067.1"/>
    <property type="molecule type" value="Genomic_DNA"/>
</dbReference>
<dbReference type="Gene3D" id="1.10.10.10">
    <property type="entry name" value="Winged helix-like DNA-binding domain superfamily/Winged helix DNA-binding domain"/>
    <property type="match status" value="1"/>
</dbReference>
<dbReference type="AlphaFoldDB" id="A0A2W7QD91"/>
<dbReference type="InterPro" id="IPR036388">
    <property type="entry name" value="WH-like_DNA-bd_sf"/>
</dbReference>
<evidence type="ECO:0000313" key="2">
    <source>
        <dbReference type="EMBL" id="PZX42067.1"/>
    </source>
</evidence>
<dbReference type="GO" id="GO:0003677">
    <property type="term" value="F:DNA binding"/>
    <property type="evidence" value="ECO:0007669"/>
    <property type="project" value="UniProtKB-KW"/>
</dbReference>
<gene>
    <name evidence="2" type="ORF">LY56_02360</name>
</gene>
<proteinExistence type="predicted"/>
<sequence>MPNTTHVHAGPPAPGFAADIESATNFVMHLTEALHTSRRLRAALDVFSARSGASVVHVYRLCLNSGRRQTIATLDTDRGWLSRPLIREIGPALVPENLRYVQAGTLWTLAELHPPHCDTLEASCRLWMENRGFRDAGVIVLGHSGNAVDVLEFYSAVEIAGRLRRECETLAAFGAVAWGRRPAGRVAHWLRATPQITPRAGQAPVEAPLSAANPWKLTAAEMRICALVREGCDPADIVTRTGNSIATVRTHLRNIYAKGQITGQVALVRMLMADTAPATGESSRQSAHAL</sequence>
<feature type="domain" description="HTH luxR-type" evidence="1">
    <location>
        <begin position="214"/>
        <end position="271"/>
    </location>
</feature>
<dbReference type="SUPFAM" id="SSF46894">
    <property type="entry name" value="C-terminal effector domain of the bipartite response regulators"/>
    <property type="match status" value="1"/>
</dbReference>
<accession>A0A2W7QD91</accession>
<dbReference type="SMART" id="SM00421">
    <property type="entry name" value="HTH_LUXR"/>
    <property type="match status" value="1"/>
</dbReference>